<sequence>MDPSEFGIFAQLLNESGLRWPDRARAEAAEILLEPVPKLGK</sequence>
<dbReference type="AlphaFoldDB" id="H1KIB3"/>
<gene>
    <name evidence="1" type="ORF">MetexDRAFT_2375</name>
</gene>
<dbReference type="RefSeq" id="WP_003599785.1">
    <property type="nucleotide sequence ID" value="NZ_AGJK01000051.1"/>
</dbReference>
<protein>
    <submittedName>
        <fullName evidence="1">Uncharacterized protein</fullName>
    </submittedName>
</protein>
<evidence type="ECO:0000313" key="1">
    <source>
        <dbReference type="EMBL" id="EHP92748.1"/>
    </source>
</evidence>
<dbReference type="Proteomes" id="UP000004382">
    <property type="component" value="Unassembled WGS sequence"/>
</dbReference>
<reference evidence="1 2" key="1">
    <citation type="submission" date="2011-09" db="EMBL/GenBank/DDBJ databases">
        <title>The draft genome of Methylobacterium extorquens DSM 13060.</title>
        <authorList>
            <consortium name="US DOE Joint Genome Institute (JGI-PGF)"/>
            <person name="Lucas S."/>
            <person name="Han J."/>
            <person name="Lapidus A."/>
            <person name="Cheng J.-F."/>
            <person name="Goodwin L."/>
            <person name="Pitluck S."/>
            <person name="Peters L."/>
            <person name="Land M.L."/>
            <person name="Hauser L."/>
            <person name="Koskimaki J."/>
            <person name="Halonen O."/>
            <person name="Pirttila A."/>
            <person name="Frank C."/>
            <person name="Woyke T.J."/>
        </authorList>
    </citation>
    <scope>NUCLEOTIDE SEQUENCE [LARGE SCALE GENOMIC DNA]</scope>
    <source>
        <strain evidence="1 2">DSM 13060</strain>
    </source>
</reference>
<evidence type="ECO:0000313" key="2">
    <source>
        <dbReference type="Proteomes" id="UP000004382"/>
    </source>
</evidence>
<accession>H1KIB3</accession>
<dbReference type="EMBL" id="AGJK01000051">
    <property type="protein sequence ID" value="EHP92748.1"/>
    <property type="molecule type" value="Genomic_DNA"/>
</dbReference>
<comment type="caution">
    <text evidence="1">The sequence shown here is derived from an EMBL/GenBank/DDBJ whole genome shotgun (WGS) entry which is preliminary data.</text>
</comment>
<proteinExistence type="predicted"/>
<organism evidence="1 2">
    <name type="scientific">Methylorubrum extorquens DSM 13060</name>
    <dbReference type="NCBI Taxonomy" id="882800"/>
    <lineage>
        <taxon>Bacteria</taxon>
        <taxon>Pseudomonadati</taxon>
        <taxon>Pseudomonadota</taxon>
        <taxon>Alphaproteobacteria</taxon>
        <taxon>Hyphomicrobiales</taxon>
        <taxon>Methylobacteriaceae</taxon>
        <taxon>Methylorubrum</taxon>
    </lineage>
</organism>
<name>H1KIB3_METEX</name>
<dbReference type="PATRIC" id="fig|882800.3.peg.2328"/>